<sequence>MVQSLFTGEKLTCIRGGRTVFTGLDLSISQGEALVLEGPNGSGKSSLIRLLSGLVRPRSGHLFWHGQDVTREPEIYQQQLHYIGHRNAIKPVLTVLENLSYWAGFSPEKPSDLSRLEQALIQFNMLALKDTPANLLSSGQSRRLALSRLLATEKALWLLDEPSVGLDVNSVALLETAICAHRAKGGAVILATHTEIGLDTPQRINLSNYSPLYNTALLKQEHLEESWI</sequence>
<dbReference type="Pfam" id="PF00005">
    <property type="entry name" value="ABC_tran"/>
    <property type="match status" value="1"/>
</dbReference>
<keyword evidence="5" id="KW-1278">Translocase</keyword>
<evidence type="ECO:0000256" key="1">
    <source>
        <dbReference type="ARBA" id="ARBA00022448"/>
    </source>
</evidence>
<dbReference type="InterPro" id="IPR003439">
    <property type="entry name" value="ABC_transporter-like_ATP-bd"/>
</dbReference>
<dbReference type="NCBIfam" id="TIGR01189">
    <property type="entry name" value="ccmA"/>
    <property type="match status" value="1"/>
</dbReference>
<dbReference type="InterPro" id="IPR017871">
    <property type="entry name" value="ABC_transporter-like_CS"/>
</dbReference>
<reference evidence="8" key="1">
    <citation type="submission" date="2022-12" db="EMBL/GenBank/DDBJ databases">
        <title>Bacterial isolates from different developmental stages of Nematostella vectensis.</title>
        <authorList>
            <person name="Fraune S."/>
        </authorList>
    </citation>
    <scope>NUCLEOTIDE SEQUENCE</scope>
    <source>
        <strain evidence="8">G21630-S1</strain>
    </source>
</reference>
<protein>
    <submittedName>
        <fullName evidence="8">Heme ABC exporter ATP-binding protein CcmA</fullName>
    </submittedName>
</protein>
<proteinExistence type="predicted"/>
<dbReference type="RefSeq" id="WP_269423120.1">
    <property type="nucleotide sequence ID" value="NZ_JAPWGY010000003.1"/>
</dbReference>
<keyword evidence="3" id="KW-0201">Cytochrome c-type biogenesis</keyword>
<name>A0ABT4LIK7_9PROT</name>
<evidence type="ECO:0000313" key="9">
    <source>
        <dbReference type="Proteomes" id="UP001069802"/>
    </source>
</evidence>
<dbReference type="InterPro" id="IPR003593">
    <property type="entry name" value="AAA+_ATPase"/>
</dbReference>
<keyword evidence="9" id="KW-1185">Reference proteome</keyword>
<keyword evidence="6" id="KW-0472">Membrane</keyword>
<feature type="domain" description="ABC transporter" evidence="7">
    <location>
        <begin position="6"/>
        <end position="228"/>
    </location>
</feature>
<evidence type="ECO:0000256" key="4">
    <source>
        <dbReference type="ARBA" id="ARBA00022840"/>
    </source>
</evidence>
<dbReference type="Gene3D" id="3.40.50.300">
    <property type="entry name" value="P-loop containing nucleotide triphosphate hydrolases"/>
    <property type="match status" value="1"/>
</dbReference>
<dbReference type="EMBL" id="JAPWGY010000003">
    <property type="protein sequence ID" value="MCZ4280934.1"/>
    <property type="molecule type" value="Genomic_DNA"/>
</dbReference>
<accession>A0ABT4LIK7</accession>
<evidence type="ECO:0000259" key="7">
    <source>
        <dbReference type="PROSITE" id="PS50893"/>
    </source>
</evidence>
<gene>
    <name evidence="8" type="primary">ccmA</name>
    <name evidence="8" type="ORF">O4H49_09115</name>
</gene>
<organism evidence="8 9">
    <name type="scientific">Kiloniella laminariae</name>
    <dbReference type="NCBI Taxonomy" id="454162"/>
    <lineage>
        <taxon>Bacteria</taxon>
        <taxon>Pseudomonadati</taxon>
        <taxon>Pseudomonadota</taxon>
        <taxon>Alphaproteobacteria</taxon>
        <taxon>Rhodospirillales</taxon>
        <taxon>Kiloniellaceae</taxon>
        <taxon>Kiloniella</taxon>
    </lineage>
</organism>
<keyword evidence="4 8" id="KW-0067">ATP-binding</keyword>
<comment type="caution">
    <text evidence="8">The sequence shown here is derived from an EMBL/GenBank/DDBJ whole genome shotgun (WGS) entry which is preliminary data.</text>
</comment>
<dbReference type="Proteomes" id="UP001069802">
    <property type="component" value="Unassembled WGS sequence"/>
</dbReference>
<dbReference type="SMART" id="SM00382">
    <property type="entry name" value="AAA"/>
    <property type="match status" value="1"/>
</dbReference>
<dbReference type="PANTHER" id="PTHR43499">
    <property type="entry name" value="ABC TRANSPORTER I FAMILY MEMBER 1"/>
    <property type="match status" value="1"/>
</dbReference>
<dbReference type="InterPro" id="IPR027417">
    <property type="entry name" value="P-loop_NTPase"/>
</dbReference>
<evidence type="ECO:0000256" key="3">
    <source>
        <dbReference type="ARBA" id="ARBA00022748"/>
    </source>
</evidence>
<evidence type="ECO:0000256" key="2">
    <source>
        <dbReference type="ARBA" id="ARBA00022741"/>
    </source>
</evidence>
<dbReference type="InterPro" id="IPR005895">
    <property type="entry name" value="ABC_transptr_haem_export_CcmA"/>
</dbReference>
<dbReference type="PANTHER" id="PTHR43499:SF1">
    <property type="entry name" value="ABC TRANSPORTER I FAMILY MEMBER 1"/>
    <property type="match status" value="1"/>
</dbReference>
<evidence type="ECO:0000313" key="8">
    <source>
        <dbReference type="EMBL" id="MCZ4280934.1"/>
    </source>
</evidence>
<dbReference type="PROSITE" id="PS50893">
    <property type="entry name" value="ABC_TRANSPORTER_2"/>
    <property type="match status" value="1"/>
</dbReference>
<evidence type="ECO:0000256" key="5">
    <source>
        <dbReference type="ARBA" id="ARBA00022967"/>
    </source>
</evidence>
<evidence type="ECO:0000256" key="6">
    <source>
        <dbReference type="ARBA" id="ARBA00023136"/>
    </source>
</evidence>
<dbReference type="PROSITE" id="PS00211">
    <property type="entry name" value="ABC_TRANSPORTER_1"/>
    <property type="match status" value="1"/>
</dbReference>
<dbReference type="NCBIfam" id="NF010061">
    <property type="entry name" value="PRK13538.1"/>
    <property type="match status" value="1"/>
</dbReference>
<dbReference type="GO" id="GO:0005524">
    <property type="term" value="F:ATP binding"/>
    <property type="evidence" value="ECO:0007669"/>
    <property type="project" value="UniProtKB-KW"/>
</dbReference>
<dbReference type="SUPFAM" id="SSF52540">
    <property type="entry name" value="P-loop containing nucleoside triphosphate hydrolases"/>
    <property type="match status" value="1"/>
</dbReference>
<keyword evidence="1" id="KW-0813">Transport</keyword>
<keyword evidence="2" id="KW-0547">Nucleotide-binding</keyword>